<accession>A0A7W5CJX4</accession>
<reference evidence="2 3" key="1">
    <citation type="submission" date="2020-08" db="EMBL/GenBank/DDBJ databases">
        <title>Genomic Encyclopedia of Type Strains, Phase III (KMG-III): the genomes of soil and plant-associated and newly described type strains.</title>
        <authorList>
            <person name="Whitman W."/>
        </authorList>
    </citation>
    <scope>NUCLEOTIDE SEQUENCE [LARGE SCALE GENOMIC DNA]</scope>
    <source>
        <strain evidence="2 3">CECT 8356</strain>
    </source>
</reference>
<gene>
    <name evidence="2" type="ORF">FHS07_002380</name>
</gene>
<dbReference type="EMBL" id="JACHXY010000002">
    <property type="protein sequence ID" value="MBB3158684.1"/>
    <property type="molecule type" value="Genomic_DNA"/>
</dbReference>
<comment type="caution">
    <text evidence="2">The sequence shown here is derived from an EMBL/GenBank/DDBJ whole genome shotgun (WGS) entry which is preliminary data.</text>
</comment>
<proteinExistence type="predicted"/>
<dbReference type="AlphaFoldDB" id="A0A7W5CJX4"/>
<dbReference type="Proteomes" id="UP000543579">
    <property type="component" value="Unassembled WGS sequence"/>
</dbReference>
<name>A0A7W5CJX4_9MICO</name>
<evidence type="ECO:0000256" key="1">
    <source>
        <dbReference type="SAM" id="MobiDB-lite"/>
    </source>
</evidence>
<sequence>MSGFRPGLYPAPRSGRLTAQVHTGPMIDAGELRRTQPGTEGASLPANLSGTRTASIGPLWKVIRVHRAGSADGESPRS</sequence>
<organism evidence="2 3">
    <name type="scientific">Microbacterium proteolyticum</name>
    <dbReference type="NCBI Taxonomy" id="1572644"/>
    <lineage>
        <taxon>Bacteria</taxon>
        <taxon>Bacillati</taxon>
        <taxon>Actinomycetota</taxon>
        <taxon>Actinomycetes</taxon>
        <taxon>Micrococcales</taxon>
        <taxon>Microbacteriaceae</taxon>
        <taxon>Microbacterium</taxon>
    </lineage>
</organism>
<evidence type="ECO:0000313" key="3">
    <source>
        <dbReference type="Proteomes" id="UP000543579"/>
    </source>
</evidence>
<evidence type="ECO:0000313" key="2">
    <source>
        <dbReference type="EMBL" id="MBB3158684.1"/>
    </source>
</evidence>
<feature type="region of interest" description="Disordered" evidence="1">
    <location>
        <begin position="31"/>
        <end position="52"/>
    </location>
</feature>
<protein>
    <submittedName>
        <fullName evidence="2">Uncharacterized protein</fullName>
    </submittedName>
</protein>